<organism evidence="2 3">
    <name type="scientific">Flavobacterium caeni</name>
    <dbReference type="NCBI Taxonomy" id="490189"/>
    <lineage>
        <taxon>Bacteria</taxon>
        <taxon>Pseudomonadati</taxon>
        <taxon>Bacteroidota</taxon>
        <taxon>Flavobacteriia</taxon>
        <taxon>Flavobacteriales</taxon>
        <taxon>Flavobacteriaceae</taxon>
        <taxon>Flavobacterium</taxon>
    </lineage>
</organism>
<name>A0A1G5BS02_9FLAO</name>
<evidence type="ECO:0000313" key="2">
    <source>
        <dbReference type="EMBL" id="SCX92972.1"/>
    </source>
</evidence>
<evidence type="ECO:0000256" key="1">
    <source>
        <dbReference type="SAM" id="SignalP"/>
    </source>
</evidence>
<dbReference type="Gene3D" id="1.10.390.10">
    <property type="entry name" value="Neutral Protease Domain 2"/>
    <property type="match status" value="1"/>
</dbReference>
<keyword evidence="3" id="KW-1185">Reference proteome</keyword>
<keyword evidence="1" id="KW-0732">Signal</keyword>
<dbReference type="InterPro" id="IPR027268">
    <property type="entry name" value="Peptidase_M4/M1_CTD_sf"/>
</dbReference>
<gene>
    <name evidence="2" type="ORF">SAMN02927903_00459</name>
</gene>
<dbReference type="AlphaFoldDB" id="A0A1G5BS02"/>
<sequence length="936" mass="108885">MKPLSKIAFLFLGILSLGLHAQHRTKMAVTVDPEKHALAVLQELTFVNASNATLDKIVLNDWNNAYSDKQSLLGERFSDEFVRSFHFASEEERGATGYVNIGTLDGKILEWSRPAPDLIEVKLAAPLPPHAEITLQMGYVVKLPADHFTHYGYDETGNLTLKNWWLSPARLVDGAFVQNSNANLDDIANGLSDYALELKLPKGWEAVSDLDESKKTTAESVNYSFSGKNRNEFSLFIHPQSDFHSFKNNKVEVLTDLKGKIDGIQRAIVIDRIVRFVGEQLGDYPFEKITVSQADYDRHPFYGLNQLPSFISPFREDFMYELKFLKTYTNNFVKNAVNLDGRKDNWVYDTIQMYVMMRYMDEFQPDAKMMGSLAKWKILKSYNLIQLQFNEQYSYYYMLMARKNLDQPLGDSKETLIRFNERIASKYRAGLSLRYLDNYLGDAKVSAAVRSFYRDNLSKTTGRADFEHRLKTTTDKDIDWFFRTVIDSRDIIDYKFGKVTKTSDSITMTLRNRTGATVPMPVYGLKNNQIVFKKWFENVRKDSTFTVDRLGADKIVINYKNEVPEFNLRNNWKSLKVFLGNDRPYKFAFLKDLEDPRYNQILYVPTVTYNLYDGLSFGLRFHNKTMLDKPFNFDVNPIYSSNTQSLIGSASFAFNHYRRDSRLYNIRYGASGNYYHYASDATYLKINPSVSFLFRENDLRDNRRQGITLRYNIVNKERSFTATDSSANYSVFGARYFSTRTEITKHFNYNTDFQASSKFAKVFGEMQYRKLFTNNRQINIRFFAGTFLFNDTQGDDYDFGLSNPNDYLFDYNFFGRSEETGFFSQQLIIAEGGFKSKVLPDGANRWMATTNVSFNVWNWIEVYGDAGFVKNRGRDAKFLYDSGIRLNLVTDYFELYFPVYSNLGWEIGQNDYHERIRFIFTFSPKSLVNLFTRKWF</sequence>
<evidence type="ECO:0000313" key="3">
    <source>
        <dbReference type="Proteomes" id="UP000199354"/>
    </source>
</evidence>
<feature type="chain" id="PRO_5011671847" description="Peptidase M1 membrane alanine aminopeptidase domain-containing protein" evidence="1">
    <location>
        <begin position="22"/>
        <end position="936"/>
    </location>
</feature>
<proteinExistence type="predicted"/>
<dbReference type="RefSeq" id="WP_317040271.1">
    <property type="nucleotide sequence ID" value="NZ_FMVF01000002.1"/>
</dbReference>
<evidence type="ECO:0008006" key="4">
    <source>
        <dbReference type="Google" id="ProtNLM"/>
    </source>
</evidence>
<accession>A0A1G5BS02</accession>
<feature type="signal peptide" evidence="1">
    <location>
        <begin position="1"/>
        <end position="21"/>
    </location>
</feature>
<dbReference type="EMBL" id="FMVF01000002">
    <property type="protein sequence ID" value="SCX92972.1"/>
    <property type="molecule type" value="Genomic_DNA"/>
</dbReference>
<protein>
    <recommendedName>
        <fullName evidence="4">Peptidase M1 membrane alanine aminopeptidase domain-containing protein</fullName>
    </recommendedName>
</protein>
<reference evidence="2 3" key="1">
    <citation type="submission" date="2016-10" db="EMBL/GenBank/DDBJ databases">
        <authorList>
            <person name="de Groot N.N."/>
        </authorList>
    </citation>
    <scope>NUCLEOTIDE SEQUENCE [LARGE SCALE GENOMIC DNA]</scope>
    <source>
        <strain evidence="2 3">CGMCC 1.7031</strain>
    </source>
</reference>
<dbReference type="STRING" id="490189.SAMN02927903_00459"/>
<dbReference type="Proteomes" id="UP000199354">
    <property type="component" value="Unassembled WGS sequence"/>
</dbReference>